<gene>
    <name evidence="1" type="ORF">O0235_10510</name>
</gene>
<organism evidence="1 2">
    <name type="scientific">Tepidiforma flava</name>
    <dbReference type="NCBI Taxonomy" id="3004094"/>
    <lineage>
        <taxon>Bacteria</taxon>
        <taxon>Bacillati</taxon>
        <taxon>Chloroflexota</taxon>
        <taxon>Tepidiformia</taxon>
        <taxon>Tepidiformales</taxon>
        <taxon>Tepidiformaceae</taxon>
        <taxon>Tepidiforma</taxon>
    </lineage>
</organism>
<proteinExistence type="predicted"/>
<keyword evidence="2" id="KW-1185">Reference proteome</keyword>
<name>A0ABY7M3U2_9CHLR</name>
<evidence type="ECO:0000313" key="1">
    <source>
        <dbReference type="EMBL" id="WBL35219.1"/>
    </source>
</evidence>
<protein>
    <submittedName>
        <fullName evidence="1">Uncharacterized protein</fullName>
    </submittedName>
</protein>
<sequence>MRPAGCVLERGELEPGPRFDVLDYGDSPLGGSCEEALAGRAREALAGFAAAAQALPVAVGAGLPLEAVDELAATAAAGMHVAERVIAWDAALDGRCEEAMAHLRMADVHLRALGDWYHAHARPARETLGEPMLRGARWHTDRVRALCG</sequence>
<dbReference type="RefSeq" id="WP_270055746.1">
    <property type="nucleotide sequence ID" value="NZ_CP115149.1"/>
</dbReference>
<accession>A0ABY7M3U2</accession>
<reference evidence="1 2" key="1">
    <citation type="journal article" date="2023" name="ISME J.">
        <title>Thermophilic Dehalococcoidia with unusual traits shed light on an unexpected past.</title>
        <authorList>
            <person name="Palmer M."/>
            <person name="Covington J.K."/>
            <person name="Zhou E.M."/>
            <person name="Thomas S.C."/>
            <person name="Habib N."/>
            <person name="Seymour C.O."/>
            <person name="Lai D."/>
            <person name="Johnston J."/>
            <person name="Hashimi A."/>
            <person name="Jiao J.Y."/>
            <person name="Muok A.R."/>
            <person name="Liu L."/>
            <person name="Xian W.D."/>
            <person name="Zhi X.Y."/>
            <person name="Li M.M."/>
            <person name="Silva L.P."/>
            <person name="Bowen B.P."/>
            <person name="Louie K."/>
            <person name="Briegel A."/>
            <person name="Pett-Ridge J."/>
            <person name="Weber P.K."/>
            <person name="Tocheva E.I."/>
            <person name="Woyke T."/>
            <person name="Northen T.R."/>
            <person name="Mayali X."/>
            <person name="Li W.J."/>
            <person name="Hedlund B.P."/>
        </authorList>
    </citation>
    <scope>NUCLEOTIDE SEQUENCE [LARGE SCALE GENOMIC DNA]</scope>
    <source>
        <strain evidence="1 2">YIM 72310</strain>
    </source>
</reference>
<dbReference type="Proteomes" id="UP001212803">
    <property type="component" value="Chromosome"/>
</dbReference>
<evidence type="ECO:0000313" key="2">
    <source>
        <dbReference type="Proteomes" id="UP001212803"/>
    </source>
</evidence>
<dbReference type="EMBL" id="CP115149">
    <property type="protein sequence ID" value="WBL35219.1"/>
    <property type="molecule type" value="Genomic_DNA"/>
</dbReference>